<feature type="compositionally biased region" description="Acidic residues" evidence="2">
    <location>
        <begin position="170"/>
        <end position="182"/>
    </location>
</feature>
<feature type="coiled-coil region" evidence="1">
    <location>
        <begin position="27"/>
        <end position="68"/>
    </location>
</feature>
<dbReference type="EMBL" id="LAZR01007893">
    <property type="protein sequence ID" value="KKM82237.1"/>
    <property type="molecule type" value="Genomic_DNA"/>
</dbReference>
<evidence type="ECO:0000256" key="1">
    <source>
        <dbReference type="SAM" id="Coils"/>
    </source>
</evidence>
<evidence type="ECO:0000313" key="3">
    <source>
        <dbReference type="EMBL" id="KKM82237.1"/>
    </source>
</evidence>
<evidence type="ECO:0000256" key="2">
    <source>
        <dbReference type="SAM" id="MobiDB-lite"/>
    </source>
</evidence>
<feature type="region of interest" description="Disordered" evidence="2">
    <location>
        <begin position="166"/>
        <end position="188"/>
    </location>
</feature>
<organism evidence="3">
    <name type="scientific">marine sediment metagenome</name>
    <dbReference type="NCBI Taxonomy" id="412755"/>
    <lineage>
        <taxon>unclassified sequences</taxon>
        <taxon>metagenomes</taxon>
        <taxon>ecological metagenomes</taxon>
    </lineage>
</organism>
<dbReference type="AlphaFoldDB" id="A0A0F9NLP3"/>
<feature type="region of interest" description="Disordered" evidence="2">
    <location>
        <begin position="80"/>
        <end position="102"/>
    </location>
</feature>
<name>A0A0F9NLP3_9ZZZZ</name>
<feature type="compositionally biased region" description="Acidic residues" evidence="2">
    <location>
        <begin position="1"/>
        <end position="21"/>
    </location>
</feature>
<comment type="caution">
    <text evidence="3">The sequence shown here is derived from an EMBL/GenBank/DDBJ whole genome shotgun (WGS) entry which is preliminary data.</text>
</comment>
<sequence length="188" mass="20783">MTEENTNGDEAVEGDVPEDETQAAPELDAATQAKLDHLDHLQEMEREASSLESAMKEKNEAYKAAKSRWEEKRTALLTCVRDGPEQPDPQKTLPGMDDKEGWRETPVSEVVGKLAPILEDAGLKTLGELQGYLDNFRLADIVRIGPTKAEEIEEALVTFWKEHPEYCGGADDDAAEPEDEEPASVTTE</sequence>
<proteinExistence type="predicted"/>
<accession>A0A0F9NLP3</accession>
<keyword evidence="1" id="KW-0175">Coiled coil</keyword>
<protein>
    <recommendedName>
        <fullName evidence="4">RNA polymerase alpha subunit C-terminal domain-containing protein</fullName>
    </recommendedName>
</protein>
<reference evidence="3" key="1">
    <citation type="journal article" date="2015" name="Nature">
        <title>Complex archaea that bridge the gap between prokaryotes and eukaryotes.</title>
        <authorList>
            <person name="Spang A."/>
            <person name="Saw J.H."/>
            <person name="Jorgensen S.L."/>
            <person name="Zaremba-Niedzwiedzka K."/>
            <person name="Martijn J."/>
            <person name="Lind A.E."/>
            <person name="van Eijk R."/>
            <person name="Schleper C."/>
            <person name="Guy L."/>
            <person name="Ettema T.J."/>
        </authorList>
    </citation>
    <scope>NUCLEOTIDE SEQUENCE</scope>
</reference>
<evidence type="ECO:0008006" key="4">
    <source>
        <dbReference type="Google" id="ProtNLM"/>
    </source>
</evidence>
<feature type="region of interest" description="Disordered" evidence="2">
    <location>
        <begin position="1"/>
        <end position="26"/>
    </location>
</feature>
<gene>
    <name evidence="3" type="ORF">LCGC14_1321650</name>
</gene>